<name>A0AAV7CH35_ENGPU</name>
<dbReference type="Proteomes" id="UP000824782">
    <property type="component" value="Unassembled WGS sequence"/>
</dbReference>
<dbReference type="AlphaFoldDB" id="A0AAV7CH35"/>
<dbReference type="PANTHER" id="PTHR24127:SF1">
    <property type="entry name" value="ANKYRIN REPEAT AND EF-HAND DOMAIN-CONTAINING PROTEIN 1"/>
    <property type="match status" value="1"/>
</dbReference>
<dbReference type="PANTHER" id="PTHR24127">
    <property type="entry name" value="ANKYRIN REPEAT AND EF-HAND DOMAIN-CONTAINING PROTEIN 1"/>
    <property type="match status" value="1"/>
</dbReference>
<keyword evidence="1" id="KW-0040">ANK repeat</keyword>
<feature type="compositionally biased region" description="Basic and acidic residues" evidence="2">
    <location>
        <begin position="655"/>
        <end position="673"/>
    </location>
</feature>
<feature type="region of interest" description="Disordered" evidence="2">
    <location>
        <begin position="655"/>
        <end position="681"/>
    </location>
</feature>
<protein>
    <recommendedName>
        <fullName evidence="5">Ankyrin repeat and EF-hand domain-containing protein 1</fullName>
    </recommendedName>
</protein>
<dbReference type="InterPro" id="IPR002110">
    <property type="entry name" value="Ankyrin_rpt"/>
</dbReference>
<dbReference type="SUPFAM" id="SSF48403">
    <property type="entry name" value="Ankyrin repeat"/>
    <property type="match status" value="2"/>
</dbReference>
<feature type="repeat" description="ANK" evidence="1">
    <location>
        <begin position="188"/>
        <end position="220"/>
    </location>
</feature>
<evidence type="ECO:0000256" key="2">
    <source>
        <dbReference type="SAM" id="MobiDB-lite"/>
    </source>
</evidence>
<evidence type="ECO:0000313" key="3">
    <source>
        <dbReference type="EMBL" id="KAG8583980.1"/>
    </source>
</evidence>
<dbReference type="EMBL" id="WNYA01000003">
    <property type="protein sequence ID" value="KAG8583981.1"/>
    <property type="molecule type" value="Genomic_DNA"/>
</dbReference>
<dbReference type="PRINTS" id="PR01415">
    <property type="entry name" value="ANKYRIN"/>
</dbReference>
<dbReference type="InterPro" id="IPR052801">
    <property type="entry name" value="Ankyrin-EF-hand"/>
</dbReference>
<accession>A0AAV7CH35</accession>
<dbReference type="Pfam" id="PF13637">
    <property type="entry name" value="Ank_4"/>
    <property type="match status" value="1"/>
</dbReference>
<dbReference type="Pfam" id="PF00023">
    <property type="entry name" value="Ank"/>
    <property type="match status" value="1"/>
</dbReference>
<dbReference type="InterPro" id="IPR036770">
    <property type="entry name" value="Ankyrin_rpt-contain_sf"/>
</dbReference>
<evidence type="ECO:0000256" key="1">
    <source>
        <dbReference type="PROSITE-ProRule" id="PRU00023"/>
    </source>
</evidence>
<dbReference type="Gene3D" id="1.10.238.10">
    <property type="entry name" value="EF-hand"/>
    <property type="match status" value="1"/>
</dbReference>
<dbReference type="SMART" id="SM00248">
    <property type="entry name" value="ANK"/>
    <property type="match status" value="10"/>
</dbReference>
<feature type="repeat" description="ANK" evidence="1">
    <location>
        <begin position="84"/>
        <end position="116"/>
    </location>
</feature>
<gene>
    <name evidence="3" type="ORF">GDO81_008624</name>
</gene>
<keyword evidence="4" id="KW-1185">Reference proteome</keyword>
<feature type="repeat" description="ANK" evidence="1">
    <location>
        <begin position="564"/>
        <end position="593"/>
    </location>
</feature>
<dbReference type="PROSITE" id="PS50297">
    <property type="entry name" value="ANK_REP_REGION"/>
    <property type="match status" value="6"/>
</dbReference>
<feature type="repeat" description="ANK" evidence="1">
    <location>
        <begin position="528"/>
        <end position="560"/>
    </location>
</feature>
<organism evidence="3 4">
    <name type="scientific">Engystomops pustulosus</name>
    <name type="common">Tungara frog</name>
    <name type="synonym">Physalaemus pustulosus</name>
    <dbReference type="NCBI Taxonomy" id="76066"/>
    <lineage>
        <taxon>Eukaryota</taxon>
        <taxon>Metazoa</taxon>
        <taxon>Chordata</taxon>
        <taxon>Craniata</taxon>
        <taxon>Vertebrata</taxon>
        <taxon>Euteleostomi</taxon>
        <taxon>Amphibia</taxon>
        <taxon>Batrachia</taxon>
        <taxon>Anura</taxon>
        <taxon>Neobatrachia</taxon>
        <taxon>Hyloidea</taxon>
        <taxon>Leptodactylidae</taxon>
        <taxon>Leiuperinae</taxon>
        <taxon>Engystomops</taxon>
    </lineage>
</organism>
<evidence type="ECO:0000313" key="4">
    <source>
        <dbReference type="Proteomes" id="UP000824782"/>
    </source>
</evidence>
<evidence type="ECO:0008006" key="5">
    <source>
        <dbReference type="Google" id="ProtNLM"/>
    </source>
</evidence>
<feature type="repeat" description="ANK" evidence="1">
    <location>
        <begin position="254"/>
        <end position="286"/>
    </location>
</feature>
<dbReference type="Gene3D" id="1.25.40.20">
    <property type="entry name" value="Ankyrin repeat-containing domain"/>
    <property type="match status" value="3"/>
</dbReference>
<dbReference type="EMBL" id="WNYA01000003">
    <property type="protein sequence ID" value="KAG8583980.1"/>
    <property type="molecule type" value="Genomic_DNA"/>
</dbReference>
<feature type="repeat" description="ANK" evidence="1">
    <location>
        <begin position="51"/>
        <end position="83"/>
    </location>
</feature>
<feature type="repeat" description="ANK" evidence="1">
    <location>
        <begin position="594"/>
        <end position="626"/>
    </location>
</feature>
<comment type="caution">
    <text evidence="3">The sequence shown here is derived from an EMBL/GenBank/DDBJ whole genome shotgun (WGS) entry which is preliminary data.</text>
</comment>
<proteinExistence type="predicted"/>
<dbReference type="PROSITE" id="PS50088">
    <property type="entry name" value="ANK_REPEAT"/>
    <property type="match status" value="7"/>
</dbReference>
<sequence length="789" mass="87459">MALESSVAEGRLETLQIYKVLQCVREQDKEQIEKLTRLGVPDLINLTEPNHGDGVLHMAAVANNVDMCYFLLNLGAHPNMQDLKGYTPAMKAIELGHDLVLEILLDAQADMTIVNKEGKGVLFYCISPTKRHLRCFQLVLSSGADVNNTSAEGIPVLLEACEHAQDCKEMCLKLLEKGANPNAFNPKTGRTALMEAAREGALEVVRSILEKGGDVNAIDNQRYHAVHFAAKGGFFEILKVLSAYKGDMGIIAMDGNTALHLAASGGFVDCCKFLGQRGCDPTWKNIQTLTPKAIAKEGGFKAAMKEIGKAMRLFKKYSKPSVKNPNPPWALRLHDWSFEHQLALRESFAALDKGEGIVSRADFVEVLTEKGAPVTPEEMDNILRLHEKGRAGDISTEEFLKGSKYLQKNFLLSSYAPKKKKAKKGKKGKKGKRTLPMPICTMPSHLITRREDGGPPNFMIEACHNVTDVNRFDYDHPPQNPLTDDTGWYVDDQERAYTHINFATKAGDLESLKRAFEDGISVDVKDIFYKTPLISACTYGNMEAVKFLLEKGADVNSSDNFMWTPLHHACHAGQSDIAELLLQYGAKIDAIALNGSTPLMRAVESGSLDCVQTLMKSGAKVQIVNKKGQNVLDVAKAYADYRLIDLIQAKLDSLPKPKEKKGGKMKGRMEGKAKAVSKPQTPAMPELAPAKQEILKSTEVLIPRKEKKSAIVHLNNLITLGETKKVDITFVPKTVWITEPSTSDRIRKREHQRERFTYEVDFEDFKMPFSKNLMEKSLALVNGNPSMCI</sequence>
<reference evidence="3" key="1">
    <citation type="thesis" date="2020" institute="ProQuest LLC" country="789 East Eisenhower Parkway, Ann Arbor, MI, USA">
        <title>Comparative Genomics and Chromosome Evolution.</title>
        <authorList>
            <person name="Mudd A.B."/>
        </authorList>
    </citation>
    <scope>NUCLEOTIDE SEQUENCE</scope>
    <source>
        <strain evidence="3">237g6f4</strain>
        <tissue evidence="3">Blood</tissue>
    </source>
</reference>
<dbReference type="Pfam" id="PF12796">
    <property type="entry name" value="Ank_2"/>
    <property type="match status" value="3"/>
</dbReference>